<dbReference type="PANTHER" id="PTHR39339">
    <property type="entry name" value="SLR1444 PROTEIN"/>
    <property type="match status" value="1"/>
</dbReference>
<dbReference type="PANTHER" id="PTHR39339:SF1">
    <property type="entry name" value="CHAD DOMAIN-CONTAINING PROTEIN"/>
    <property type="match status" value="1"/>
</dbReference>
<feature type="domain" description="CHAD" evidence="1">
    <location>
        <begin position="1"/>
        <end position="246"/>
    </location>
</feature>
<dbReference type="Gene3D" id="1.40.20.10">
    <property type="entry name" value="CHAD domain"/>
    <property type="match status" value="1"/>
</dbReference>
<accession>A0A645CTW5</accession>
<name>A0A645CTW5_9ZZZZ</name>
<gene>
    <name evidence="2" type="ORF">SDC9_127414</name>
</gene>
<proteinExistence type="predicted"/>
<dbReference type="EMBL" id="VSSQ01030004">
    <property type="protein sequence ID" value="MPM80367.1"/>
    <property type="molecule type" value="Genomic_DNA"/>
</dbReference>
<comment type="caution">
    <text evidence="2">The sequence shown here is derived from an EMBL/GenBank/DDBJ whole genome shotgun (WGS) entry which is preliminary data.</text>
</comment>
<evidence type="ECO:0000313" key="2">
    <source>
        <dbReference type="EMBL" id="MPM80367.1"/>
    </source>
</evidence>
<evidence type="ECO:0000259" key="1">
    <source>
        <dbReference type="PROSITE" id="PS51708"/>
    </source>
</evidence>
<organism evidence="2">
    <name type="scientific">bioreactor metagenome</name>
    <dbReference type="NCBI Taxonomy" id="1076179"/>
    <lineage>
        <taxon>unclassified sequences</taxon>
        <taxon>metagenomes</taxon>
        <taxon>ecological metagenomes</taxon>
    </lineage>
</organism>
<dbReference type="Pfam" id="PF05235">
    <property type="entry name" value="CHAD"/>
    <property type="match status" value="1"/>
</dbReference>
<dbReference type="SMART" id="SM00880">
    <property type="entry name" value="CHAD"/>
    <property type="match status" value="1"/>
</dbReference>
<protein>
    <recommendedName>
        <fullName evidence="1">CHAD domain-containing protein</fullName>
    </recommendedName>
</protein>
<reference evidence="2" key="1">
    <citation type="submission" date="2019-08" db="EMBL/GenBank/DDBJ databases">
        <authorList>
            <person name="Kucharzyk K."/>
            <person name="Murdoch R.W."/>
            <person name="Higgins S."/>
            <person name="Loffler F."/>
        </authorList>
    </citation>
    <scope>NUCLEOTIDE SEQUENCE</scope>
</reference>
<dbReference type="InterPro" id="IPR038186">
    <property type="entry name" value="CHAD_dom_sf"/>
</dbReference>
<dbReference type="AlphaFoldDB" id="A0A645CTW5"/>
<dbReference type="InterPro" id="IPR007899">
    <property type="entry name" value="CHAD_dom"/>
</dbReference>
<sequence>MESIHELRIAMRVLQTLWWFYAPLLDEADAARQRQLFRSMARAAGKVRNLDILIELLDQQEADLHAPAREPSITLSTARAAAIDAGQEVLSAAKLKTQLHRALSRSIKHLGAAAHQQHPLATFADRRIARSREQLVKRAKKALKAPQPNLADFHEVRKSGKKTRYLLEIFGPLLSAKHQKALKRLKKTLQTLGALNDVVATEHLLLENPALLGDSEPSQALLHRLAKQRKRRLRAAVHALRKKKIA</sequence>
<dbReference type="PROSITE" id="PS51708">
    <property type="entry name" value="CHAD"/>
    <property type="match status" value="1"/>
</dbReference>